<dbReference type="RefSeq" id="WP_175480124.1">
    <property type="nucleotide sequence ID" value="NZ_FOFD01000003.1"/>
</dbReference>
<name>A0A1H9IVL1_9EURY</name>
<organism evidence="2 3">
    <name type="scientific">Natrinema salaciae</name>
    <dbReference type="NCBI Taxonomy" id="1186196"/>
    <lineage>
        <taxon>Archaea</taxon>
        <taxon>Methanobacteriati</taxon>
        <taxon>Methanobacteriota</taxon>
        <taxon>Stenosarchaea group</taxon>
        <taxon>Halobacteria</taxon>
        <taxon>Halobacteriales</taxon>
        <taxon>Natrialbaceae</taxon>
        <taxon>Natrinema</taxon>
    </lineage>
</organism>
<feature type="compositionally biased region" description="Basic and acidic residues" evidence="1">
    <location>
        <begin position="12"/>
        <end position="33"/>
    </location>
</feature>
<feature type="region of interest" description="Disordered" evidence="1">
    <location>
        <begin position="1"/>
        <end position="56"/>
    </location>
</feature>
<feature type="compositionally biased region" description="Basic and acidic residues" evidence="1">
    <location>
        <begin position="45"/>
        <end position="56"/>
    </location>
</feature>
<reference evidence="3" key="1">
    <citation type="submission" date="2016-10" db="EMBL/GenBank/DDBJ databases">
        <authorList>
            <person name="Varghese N."/>
            <person name="Submissions S."/>
        </authorList>
    </citation>
    <scope>NUCLEOTIDE SEQUENCE [LARGE SCALE GENOMIC DNA]</scope>
    <source>
        <strain evidence="3">DSM 25055</strain>
    </source>
</reference>
<sequence>MTHTKAGRTKKAHDTERRQRERELVEALERADEAEPPLEDPLEFDPSREDGAATDG</sequence>
<protein>
    <submittedName>
        <fullName evidence="2">Uncharacterized protein</fullName>
    </submittedName>
</protein>
<gene>
    <name evidence="2" type="ORF">SAMN04489841_2348</name>
</gene>
<dbReference type="AlphaFoldDB" id="A0A1H9IVL1"/>
<evidence type="ECO:0000256" key="1">
    <source>
        <dbReference type="SAM" id="MobiDB-lite"/>
    </source>
</evidence>
<keyword evidence="3" id="KW-1185">Reference proteome</keyword>
<evidence type="ECO:0000313" key="2">
    <source>
        <dbReference type="EMBL" id="SEQ78633.1"/>
    </source>
</evidence>
<accession>A0A1H9IVL1</accession>
<evidence type="ECO:0000313" key="3">
    <source>
        <dbReference type="Proteomes" id="UP000199114"/>
    </source>
</evidence>
<dbReference type="Proteomes" id="UP000199114">
    <property type="component" value="Unassembled WGS sequence"/>
</dbReference>
<feature type="compositionally biased region" description="Basic residues" evidence="1">
    <location>
        <begin position="1"/>
        <end position="11"/>
    </location>
</feature>
<proteinExistence type="predicted"/>
<dbReference type="EMBL" id="FOFD01000003">
    <property type="protein sequence ID" value="SEQ78633.1"/>
    <property type="molecule type" value="Genomic_DNA"/>
</dbReference>
<feature type="compositionally biased region" description="Acidic residues" evidence="1">
    <location>
        <begin position="34"/>
        <end position="43"/>
    </location>
</feature>